<dbReference type="CDD" id="cd09272">
    <property type="entry name" value="RNase_HI_RT_Ty1"/>
    <property type="match status" value="1"/>
</dbReference>
<organism evidence="2 3">
    <name type="scientific">Lithospermum erythrorhizon</name>
    <name type="common">Purple gromwell</name>
    <name type="synonym">Lithospermum officinale var. erythrorhizon</name>
    <dbReference type="NCBI Taxonomy" id="34254"/>
    <lineage>
        <taxon>Eukaryota</taxon>
        <taxon>Viridiplantae</taxon>
        <taxon>Streptophyta</taxon>
        <taxon>Embryophyta</taxon>
        <taxon>Tracheophyta</taxon>
        <taxon>Spermatophyta</taxon>
        <taxon>Magnoliopsida</taxon>
        <taxon>eudicotyledons</taxon>
        <taxon>Gunneridae</taxon>
        <taxon>Pentapetalae</taxon>
        <taxon>asterids</taxon>
        <taxon>lamiids</taxon>
        <taxon>Boraginales</taxon>
        <taxon>Boraginaceae</taxon>
        <taxon>Boraginoideae</taxon>
        <taxon>Lithospermeae</taxon>
        <taxon>Lithospermum</taxon>
    </lineage>
</organism>
<sequence>MSNFISLENLSQSFAILTTNVTKIKVPNSIQEALSVPEWRRAVLEEMSALEKNRTWKMEALPQGKPTVTTHPKSTALRPKFNAVGSLERYKARLVAKGFTQTYGVDYTQTFAPVAKLNIVRILISIATNLDWPLHQIDVKNAFLNGNLEEEVYMLPPPEFEKLFGSKVCKLEKALYGLKQSPRVWFDRELTRLKKSLSLKFEIKDLGEMKYFLAMEVARSKKGIVVSQHKYVQDLLKESGMSGCRPAETPMDPNKKLGNVTEVARSSTEAAYRAMANGVCEILWIRRILNELNLKNRLLMKLFCDNKAAISIAYNPVQHERTKHIEVDRHFIKENIEAGLVCIPFALSKDQTADILTKGLFKTTFDLLVDKLGMVRSMMAHGSCWKPAEYVQHHV</sequence>
<accession>A0AAV3RH43</accession>
<comment type="caution">
    <text evidence="2">The sequence shown here is derived from an EMBL/GenBank/DDBJ whole genome shotgun (WGS) entry which is preliminary data.</text>
</comment>
<feature type="domain" description="Reverse transcriptase Ty1/copia-type" evidence="1">
    <location>
        <begin position="53"/>
        <end position="187"/>
    </location>
</feature>
<keyword evidence="2" id="KW-0472">Membrane</keyword>
<dbReference type="AlphaFoldDB" id="A0AAV3RH43"/>
<dbReference type="EMBL" id="BAABME010009030">
    <property type="protein sequence ID" value="GAA0174332.1"/>
    <property type="molecule type" value="Genomic_DNA"/>
</dbReference>
<evidence type="ECO:0000313" key="2">
    <source>
        <dbReference type="EMBL" id="GAA0174332.1"/>
    </source>
</evidence>
<dbReference type="InterPro" id="IPR043502">
    <property type="entry name" value="DNA/RNA_pol_sf"/>
</dbReference>
<keyword evidence="3" id="KW-1185">Reference proteome</keyword>
<name>A0AAV3RH43_LITER</name>
<dbReference type="InterPro" id="IPR013103">
    <property type="entry name" value="RVT_2"/>
</dbReference>
<dbReference type="Proteomes" id="UP001454036">
    <property type="component" value="Unassembled WGS sequence"/>
</dbReference>
<reference evidence="2 3" key="1">
    <citation type="submission" date="2024-01" db="EMBL/GenBank/DDBJ databases">
        <title>The complete chloroplast genome sequence of Lithospermum erythrorhizon: insights into the phylogenetic relationship among Boraginaceae species and the maternal lineages of purple gromwells.</title>
        <authorList>
            <person name="Okada T."/>
            <person name="Watanabe K."/>
        </authorList>
    </citation>
    <scope>NUCLEOTIDE SEQUENCE [LARGE SCALE GENOMIC DNA]</scope>
</reference>
<dbReference type="SUPFAM" id="SSF56672">
    <property type="entry name" value="DNA/RNA polymerases"/>
    <property type="match status" value="1"/>
</dbReference>
<proteinExistence type="predicted"/>
<feature type="domain" description="Reverse transcriptase Ty1/copia-type" evidence="1">
    <location>
        <begin position="189"/>
        <end position="251"/>
    </location>
</feature>
<dbReference type="PANTHER" id="PTHR11439:SF440">
    <property type="entry name" value="INTEGRASE CATALYTIC DOMAIN-CONTAINING PROTEIN"/>
    <property type="match status" value="1"/>
</dbReference>
<keyword evidence="2" id="KW-0675">Receptor</keyword>
<dbReference type="PANTHER" id="PTHR11439">
    <property type="entry name" value="GAG-POL-RELATED RETROTRANSPOSON"/>
    <property type="match status" value="1"/>
</dbReference>
<gene>
    <name evidence="2" type="ORF">LIER_27746</name>
</gene>
<keyword evidence="2" id="KW-0812">Transmembrane</keyword>
<evidence type="ECO:0000259" key="1">
    <source>
        <dbReference type="Pfam" id="PF07727"/>
    </source>
</evidence>
<evidence type="ECO:0000313" key="3">
    <source>
        <dbReference type="Proteomes" id="UP001454036"/>
    </source>
</evidence>
<dbReference type="Pfam" id="PF07727">
    <property type="entry name" value="RVT_2"/>
    <property type="match status" value="2"/>
</dbReference>
<protein>
    <submittedName>
        <fullName evidence="2">Transmembrane signal receptor</fullName>
    </submittedName>
</protein>